<dbReference type="EMBL" id="CP048113">
    <property type="protein sequence ID" value="QHS59712.1"/>
    <property type="molecule type" value="Genomic_DNA"/>
</dbReference>
<dbReference type="PANTHER" id="PTHR40036:SF1">
    <property type="entry name" value="MACROCIN O-METHYLTRANSFERASE"/>
    <property type="match status" value="1"/>
</dbReference>
<keyword evidence="1" id="KW-0808">Transferase</keyword>
<dbReference type="PANTHER" id="PTHR40036">
    <property type="entry name" value="MACROCIN O-METHYLTRANSFERASE"/>
    <property type="match status" value="1"/>
</dbReference>
<accession>A0A6B9ZBD5</accession>
<keyword evidence="1" id="KW-0489">Methyltransferase</keyword>
<dbReference type="RefSeq" id="WP_162331407.1">
    <property type="nucleotide sequence ID" value="NZ_CP048113.1"/>
</dbReference>
<dbReference type="GO" id="GO:0032259">
    <property type="term" value="P:methylation"/>
    <property type="evidence" value="ECO:0007669"/>
    <property type="project" value="UniProtKB-KW"/>
</dbReference>
<evidence type="ECO:0000313" key="1">
    <source>
        <dbReference type="EMBL" id="QHS59712.1"/>
    </source>
</evidence>
<name>A0A6B9ZBD5_9BACT</name>
<evidence type="ECO:0000313" key="2">
    <source>
        <dbReference type="Proteomes" id="UP000476411"/>
    </source>
</evidence>
<dbReference type="GO" id="GO:0008168">
    <property type="term" value="F:methyltransferase activity"/>
    <property type="evidence" value="ECO:0007669"/>
    <property type="project" value="UniProtKB-KW"/>
</dbReference>
<protein>
    <submittedName>
        <fullName evidence="1">Class I SAM-dependent methyltransferase</fullName>
    </submittedName>
</protein>
<keyword evidence="2" id="KW-1185">Reference proteome</keyword>
<proteinExistence type="predicted"/>
<sequence length="231" mass="26702">MKKRIHKILRQWAVTFIPEIQATFARDISFARSVKSLSTTADYIDEHMWDVPSVDHHLLVHDTAISHIQIANGLILEFGVFSGSTINHIATHLPDTSIFGFDSFEGLPEFWRDGFSKGHFALNQLPTVAPNVTLVKGWFDQTLPDFKAKYDQPVAYLHIDCDLYSSTKTIFDLLKDNIVEGTVIVFDEYFNYPGWMQGEFRAFREFLEETKKSYKYLVYNRMHEQVAVIIT</sequence>
<gene>
    <name evidence="1" type="ORF">GWR21_08945</name>
</gene>
<dbReference type="Gene3D" id="3.40.50.150">
    <property type="entry name" value="Vaccinia Virus protein VP39"/>
    <property type="match status" value="1"/>
</dbReference>
<dbReference type="Pfam" id="PF13578">
    <property type="entry name" value="Methyltransf_24"/>
    <property type="match status" value="1"/>
</dbReference>
<dbReference type="AlphaFoldDB" id="A0A6B9ZBD5"/>
<dbReference type="SUPFAM" id="SSF53335">
    <property type="entry name" value="S-adenosyl-L-methionine-dependent methyltransferases"/>
    <property type="match status" value="1"/>
</dbReference>
<organism evidence="1 2">
    <name type="scientific">Chitinophaga agri</name>
    <dbReference type="NCBI Taxonomy" id="2703787"/>
    <lineage>
        <taxon>Bacteria</taxon>
        <taxon>Pseudomonadati</taxon>
        <taxon>Bacteroidota</taxon>
        <taxon>Chitinophagia</taxon>
        <taxon>Chitinophagales</taxon>
        <taxon>Chitinophagaceae</taxon>
        <taxon>Chitinophaga</taxon>
    </lineage>
</organism>
<dbReference type="InterPro" id="IPR008884">
    <property type="entry name" value="TylF_MeTrfase"/>
</dbReference>
<reference evidence="1 2" key="1">
    <citation type="submission" date="2020-01" db="EMBL/GenBank/DDBJ databases">
        <title>Complete genome sequence of Chitinophaga sp. H33E-04 isolated from quinoa roots.</title>
        <authorList>
            <person name="Weon H.-Y."/>
            <person name="Lee S.A."/>
        </authorList>
    </citation>
    <scope>NUCLEOTIDE SEQUENCE [LARGE SCALE GENOMIC DNA]</scope>
    <source>
        <strain evidence="1 2">H33E-04</strain>
    </source>
</reference>
<dbReference type="InterPro" id="IPR029063">
    <property type="entry name" value="SAM-dependent_MTases_sf"/>
</dbReference>
<dbReference type="KEGG" id="chih:GWR21_08945"/>
<dbReference type="Proteomes" id="UP000476411">
    <property type="component" value="Chromosome"/>
</dbReference>